<dbReference type="AlphaFoldDB" id="A0A2G9URZ8"/>
<keyword evidence="1" id="KW-1133">Transmembrane helix</keyword>
<reference evidence="2 3" key="1">
    <citation type="submission" date="2015-09" db="EMBL/GenBank/DDBJ databases">
        <title>Draft genome of the parasitic nematode Teladorsagia circumcincta isolate WARC Sus (inbred).</title>
        <authorList>
            <person name="Mitreva M."/>
        </authorList>
    </citation>
    <scope>NUCLEOTIDE SEQUENCE [LARGE SCALE GENOMIC DNA]</scope>
    <source>
        <strain evidence="2 3">S</strain>
    </source>
</reference>
<dbReference type="OrthoDB" id="5817882at2759"/>
<evidence type="ECO:0000313" key="2">
    <source>
        <dbReference type="EMBL" id="PIO72916.1"/>
    </source>
</evidence>
<feature type="transmembrane region" description="Helical" evidence="1">
    <location>
        <begin position="91"/>
        <end position="111"/>
    </location>
</feature>
<keyword evidence="1" id="KW-0812">Transmembrane</keyword>
<evidence type="ECO:0000256" key="1">
    <source>
        <dbReference type="SAM" id="Phobius"/>
    </source>
</evidence>
<keyword evidence="3" id="KW-1185">Reference proteome</keyword>
<evidence type="ECO:0000313" key="3">
    <source>
        <dbReference type="Proteomes" id="UP000230423"/>
    </source>
</evidence>
<protein>
    <submittedName>
        <fullName evidence="2">Uncharacterized protein</fullName>
    </submittedName>
</protein>
<accession>A0A2G9URZ8</accession>
<dbReference type="EMBL" id="KZ345564">
    <property type="protein sequence ID" value="PIO72916.1"/>
    <property type="molecule type" value="Genomic_DNA"/>
</dbReference>
<keyword evidence="1" id="KW-0472">Membrane</keyword>
<feature type="transmembrane region" description="Helical" evidence="1">
    <location>
        <begin position="161"/>
        <end position="181"/>
    </location>
</feature>
<proteinExistence type="predicted"/>
<name>A0A2G9URZ8_TELCI</name>
<organism evidence="2 3">
    <name type="scientific">Teladorsagia circumcincta</name>
    <name type="common">Brown stomach worm</name>
    <name type="synonym">Ostertagia circumcincta</name>
    <dbReference type="NCBI Taxonomy" id="45464"/>
    <lineage>
        <taxon>Eukaryota</taxon>
        <taxon>Metazoa</taxon>
        <taxon>Ecdysozoa</taxon>
        <taxon>Nematoda</taxon>
        <taxon>Chromadorea</taxon>
        <taxon>Rhabditida</taxon>
        <taxon>Rhabditina</taxon>
        <taxon>Rhabditomorpha</taxon>
        <taxon>Strongyloidea</taxon>
        <taxon>Trichostrongylidae</taxon>
        <taxon>Teladorsagia</taxon>
    </lineage>
</organism>
<sequence>MRTLSASGGQSAKPQGTSRYRFSNVHKRQENEFATSDFCIYKRVFPEVWRYRDIFTHMLTFQLVVLRKWAEIPRKCEMIAEFLGNFHSKTAVVAAYGYFFFTGVSVFVYIFEMVDVCQTLKYEEENVFYARLAKSLVLALEEVPLPALLNVLFTNEPRLSLAGPVFFGSCIKLVALSWGLVKFTKLRFFWPCLPLNPKHNYRSVLWRVGLFWNRSDRIVKAGIELILLTSGHPLHTQRV</sequence>
<gene>
    <name evidence="2" type="ORF">TELCIR_05132</name>
</gene>
<dbReference type="Proteomes" id="UP000230423">
    <property type="component" value="Unassembled WGS sequence"/>
</dbReference>